<reference evidence="1" key="1">
    <citation type="submission" date="2020-05" db="EMBL/GenBank/DDBJ databases">
        <authorList>
            <person name="Chiriac C."/>
            <person name="Salcher M."/>
            <person name="Ghai R."/>
            <person name="Kavagutti S V."/>
        </authorList>
    </citation>
    <scope>NUCLEOTIDE SEQUENCE</scope>
</reference>
<evidence type="ECO:0000313" key="1">
    <source>
        <dbReference type="EMBL" id="CAB4686401.1"/>
    </source>
</evidence>
<dbReference type="AlphaFoldDB" id="A0A6J6NI71"/>
<organism evidence="1">
    <name type="scientific">freshwater metagenome</name>
    <dbReference type="NCBI Taxonomy" id="449393"/>
    <lineage>
        <taxon>unclassified sequences</taxon>
        <taxon>metagenomes</taxon>
        <taxon>ecological metagenomes</taxon>
    </lineage>
</organism>
<name>A0A6J6NI71_9ZZZZ</name>
<gene>
    <name evidence="1" type="ORF">UFOPK2399_00367</name>
</gene>
<dbReference type="EMBL" id="CAEZXP010000001">
    <property type="protein sequence ID" value="CAB4686401.1"/>
    <property type="molecule type" value="Genomic_DNA"/>
</dbReference>
<accession>A0A6J6NI71</accession>
<proteinExistence type="predicted"/>
<protein>
    <submittedName>
        <fullName evidence="1">Unannotated protein</fullName>
    </submittedName>
</protein>
<sequence>MRTTIAVAITAVVCFTVGAASGLGGTVGKTYVLKVKDIASFPSDNFHCQAVDAHEVACGGPVKKGSIQVYYAPHQLAVVQFLGGNKGKILYQADR</sequence>